<sequence>MLYFTSSTDVDCHYSAFNSKWPGARSDHPLLKISISMGNTTTHTPVPPPTLTVQKLCLSKLRNSPVVAKILSQVADISLEHISTRLDILYDKPVHHSNLQDHVDLIDLLLTSALISAAEVTLDTYDPSTVRSKPDQATKELRNASDPTAAILLFKKAQKSSIKDNTICSRDPATPVLEDIHNYFQSIFSPPTASLLSEQASLDRDFQDYISARFNVQSIQDAISSYKSSKSSGPDPLHIVVLKAMNSCPSSKVSVFLAKAFSYYAKVGCTPSA</sequence>
<protein>
    <submittedName>
        <fullName evidence="1">Uncharacterized protein</fullName>
    </submittedName>
</protein>
<reference evidence="1" key="1">
    <citation type="submission" date="2022-07" db="EMBL/GenBank/DDBJ databases">
        <title>Phylogenomic reconstructions and comparative analyses of Kickxellomycotina fungi.</title>
        <authorList>
            <person name="Reynolds N.K."/>
            <person name="Stajich J.E."/>
            <person name="Barry K."/>
            <person name="Grigoriev I.V."/>
            <person name="Crous P."/>
            <person name="Smith M.E."/>
        </authorList>
    </citation>
    <scope>NUCLEOTIDE SEQUENCE</scope>
    <source>
        <strain evidence="1">NBRC 100468</strain>
    </source>
</reference>
<organism evidence="1 2">
    <name type="scientific">Mycoemilia scoparia</name>
    <dbReference type="NCBI Taxonomy" id="417184"/>
    <lineage>
        <taxon>Eukaryota</taxon>
        <taxon>Fungi</taxon>
        <taxon>Fungi incertae sedis</taxon>
        <taxon>Zoopagomycota</taxon>
        <taxon>Kickxellomycotina</taxon>
        <taxon>Kickxellomycetes</taxon>
        <taxon>Kickxellales</taxon>
        <taxon>Kickxellaceae</taxon>
        <taxon>Mycoemilia</taxon>
    </lineage>
</organism>
<dbReference type="EMBL" id="JANBPU010000222">
    <property type="protein sequence ID" value="KAJ1914041.1"/>
    <property type="molecule type" value="Genomic_DNA"/>
</dbReference>
<keyword evidence="2" id="KW-1185">Reference proteome</keyword>
<evidence type="ECO:0000313" key="1">
    <source>
        <dbReference type="EMBL" id="KAJ1914041.1"/>
    </source>
</evidence>
<evidence type="ECO:0000313" key="2">
    <source>
        <dbReference type="Proteomes" id="UP001150538"/>
    </source>
</evidence>
<accession>A0A9W7ZQU9</accession>
<proteinExistence type="predicted"/>
<gene>
    <name evidence="1" type="ORF">H4219_004961</name>
</gene>
<name>A0A9W7ZQU9_9FUNG</name>
<dbReference type="AlphaFoldDB" id="A0A9W7ZQU9"/>
<comment type="caution">
    <text evidence="1">The sequence shown here is derived from an EMBL/GenBank/DDBJ whole genome shotgun (WGS) entry which is preliminary data.</text>
</comment>
<dbReference type="Proteomes" id="UP001150538">
    <property type="component" value="Unassembled WGS sequence"/>
</dbReference>